<proteinExistence type="predicted"/>
<reference evidence="2 3" key="2">
    <citation type="submission" date="2017-09" db="EMBL/GenBank/DDBJ databases">
        <title>Extensive intraspecific genome diversity in a model arbuscular mycorrhizal fungus.</title>
        <authorList>
            <person name="Chen E.C."/>
            <person name="Morin E."/>
            <person name="Beaudet D."/>
            <person name="Noel J."/>
            <person name="Ndikumana S."/>
            <person name="Charron P."/>
            <person name="St-Onge C."/>
            <person name="Giorgi J."/>
            <person name="Grigoriev I.V."/>
            <person name="Roux C."/>
            <person name="Martin F.M."/>
            <person name="Corradi N."/>
        </authorList>
    </citation>
    <scope>NUCLEOTIDE SEQUENCE [LARGE SCALE GENOMIC DNA]</scope>
    <source>
        <strain evidence="2 3">A5</strain>
    </source>
</reference>
<gene>
    <name evidence="2" type="ORF">RhiirA5_428520</name>
</gene>
<dbReference type="Proteomes" id="UP000232722">
    <property type="component" value="Unassembled WGS sequence"/>
</dbReference>
<dbReference type="EMBL" id="LLXJ01001940">
    <property type="protein sequence ID" value="PKC00219.1"/>
    <property type="molecule type" value="Genomic_DNA"/>
</dbReference>
<feature type="compositionally biased region" description="Basic and acidic residues" evidence="1">
    <location>
        <begin position="86"/>
        <end position="102"/>
    </location>
</feature>
<name>A0A2N0P069_9GLOM</name>
<dbReference type="AlphaFoldDB" id="A0A2N0P069"/>
<evidence type="ECO:0000256" key="1">
    <source>
        <dbReference type="SAM" id="MobiDB-lite"/>
    </source>
</evidence>
<accession>A0A2N0P069</accession>
<evidence type="ECO:0000313" key="3">
    <source>
        <dbReference type="Proteomes" id="UP000232722"/>
    </source>
</evidence>
<evidence type="ECO:0000313" key="2">
    <source>
        <dbReference type="EMBL" id="PKC00219.1"/>
    </source>
</evidence>
<reference evidence="2 3" key="1">
    <citation type="submission" date="2016-04" db="EMBL/GenBank/DDBJ databases">
        <title>Genome analyses suggest a sexual origin of heterokaryosis in a supposedly ancient asexual fungus.</title>
        <authorList>
            <person name="Ropars J."/>
            <person name="Sedzielewska K."/>
            <person name="Noel J."/>
            <person name="Charron P."/>
            <person name="Farinelli L."/>
            <person name="Marton T."/>
            <person name="Kruger M."/>
            <person name="Pelin A."/>
            <person name="Brachmann A."/>
            <person name="Corradi N."/>
        </authorList>
    </citation>
    <scope>NUCLEOTIDE SEQUENCE [LARGE SCALE GENOMIC DNA]</scope>
    <source>
        <strain evidence="2 3">A5</strain>
    </source>
</reference>
<feature type="region of interest" description="Disordered" evidence="1">
    <location>
        <begin position="80"/>
        <end position="102"/>
    </location>
</feature>
<comment type="caution">
    <text evidence="2">The sequence shown here is derived from an EMBL/GenBank/DDBJ whole genome shotgun (WGS) entry which is preliminary data.</text>
</comment>
<sequence length="194" mass="22455">MSIDSILTRNIEDIADTQIELTRGSSNKKWSHSCSNVSQKKLLRRILDEYLLNIQQLIWNARCNETIEFEKQMGIGQNLKRKKKRLSESPEEEVKNVDKKENKKQNKKIKNILKIELEEKVKDDIFRKGTSNGARIGNQVVSNLNWIEEQSTQLEFVEINNGDEIVKTEANAIIKELETVIKIDMGEISNRSIN</sequence>
<dbReference type="VEuPathDB" id="FungiDB:RhiirFUN_016040"/>
<organism evidence="2 3">
    <name type="scientific">Rhizophagus irregularis</name>
    <dbReference type="NCBI Taxonomy" id="588596"/>
    <lineage>
        <taxon>Eukaryota</taxon>
        <taxon>Fungi</taxon>
        <taxon>Fungi incertae sedis</taxon>
        <taxon>Mucoromycota</taxon>
        <taxon>Glomeromycotina</taxon>
        <taxon>Glomeromycetes</taxon>
        <taxon>Glomerales</taxon>
        <taxon>Glomeraceae</taxon>
        <taxon>Rhizophagus</taxon>
    </lineage>
</organism>
<protein>
    <submittedName>
        <fullName evidence="2">Uncharacterized protein</fullName>
    </submittedName>
</protein>
<dbReference type="VEuPathDB" id="FungiDB:RhiirA1_472761"/>